<gene>
    <name evidence="3" type="ORF">E8K88_05365</name>
</gene>
<keyword evidence="2" id="KW-0732">Signal</keyword>
<sequence length="128" mass="14060">MKAVLYSSLMAIALMAASTIAQAAPSAACAYKQQEIETQLGFAKQAGNQYQIAGLERALAAHKANCSDASLEQERQERITKAEHKVAEREQELAEARAKGDPKKIARRQSKLQEAQQDLQQAQRPLPQ</sequence>
<proteinExistence type="predicted"/>
<dbReference type="Proteomes" id="UP000306236">
    <property type="component" value="Unassembled WGS sequence"/>
</dbReference>
<evidence type="ECO:0000313" key="4">
    <source>
        <dbReference type="Proteomes" id="UP000306236"/>
    </source>
</evidence>
<evidence type="ECO:0000256" key="2">
    <source>
        <dbReference type="SAM" id="SignalP"/>
    </source>
</evidence>
<name>A0A4S5BV41_9BURK</name>
<feature type="signal peptide" evidence="2">
    <location>
        <begin position="1"/>
        <end position="23"/>
    </location>
</feature>
<organism evidence="3 4">
    <name type="scientific">Lampropedia aestuarii</name>
    <dbReference type="NCBI Taxonomy" id="2562762"/>
    <lineage>
        <taxon>Bacteria</taxon>
        <taxon>Pseudomonadati</taxon>
        <taxon>Pseudomonadota</taxon>
        <taxon>Betaproteobacteria</taxon>
        <taxon>Burkholderiales</taxon>
        <taxon>Comamonadaceae</taxon>
        <taxon>Lampropedia</taxon>
    </lineage>
</organism>
<reference evidence="3 4" key="1">
    <citation type="submission" date="2019-04" db="EMBL/GenBank/DDBJ databases">
        <title>Lampropedia sp YIM MLB12 draf genome.</title>
        <authorList>
            <person name="Wang Y.-X."/>
        </authorList>
    </citation>
    <scope>NUCLEOTIDE SEQUENCE [LARGE SCALE GENOMIC DNA]</scope>
    <source>
        <strain evidence="3 4">YIM MLB12</strain>
    </source>
</reference>
<accession>A0A4S5BV41</accession>
<dbReference type="EMBL" id="SSWX01000005">
    <property type="protein sequence ID" value="THJ34915.1"/>
    <property type="molecule type" value="Genomic_DNA"/>
</dbReference>
<protein>
    <submittedName>
        <fullName evidence="3">DUF1090 domain-containing protein</fullName>
    </submittedName>
</protein>
<dbReference type="Pfam" id="PF06476">
    <property type="entry name" value="DUF1090"/>
    <property type="match status" value="1"/>
</dbReference>
<dbReference type="OrthoDB" id="8689941at2"/>
<dbReference type="InterPro" id="IPR009468">
    <property type="entry name" value="DUF1090"/>
</dbReference>
<feature type="chain" id="PRO_5020984887" evidence="2">
    <location>
        <begin position="24"/>
        <end position="128"/>
    </location>
</feature>
<feature type="region of interest" description="Disordered" evidence="1">
    <location>
        <begin position="83"/>
        <end position="128"/>
    </location>
</feature>
<keyword evidence="4" id="KW-1185">Reference proteome</keyword>
<dbReference type="AlphaFoldDB" id="A0A4S5BV41"/>
<feature type="compositionally biased region" description="Basic and acidic residues" evidence="1">
    <location>
        <begin position="83"/>
        <end position="104"/>
    </location>
</feature>
<dbReference type="RefSeq" id="WP_136405628.1">
    <property type="nucleotide sequence ID" value="NZ_SSWX01000005.1"/>
</dbReference>
<feature type="compositionally biased region" description="Low complexity" evidence="1">
    <location>
        <begin position="112"/>
        <end position="128"/>
    </location>
</feature>
<evidence type="ECO:0000256" key="1">
    <source>
        <dbReference type="SAM" id="MobiDB-lite"/>
    </source>
</evidence>
<evidence type="ECO:0000313" key="3">
    <source>
        <dbReference type="EMBL" id="THJ34915.1"/>
    </source>
</evidence>
<comment type="caution">
    <text evidence="3">The sequence shown here is derived from an EMBL/GenBank/DDBJ whole genome shotgun (WGS) entry which is preliminary data.</text>
</comment>